<feature type="signal peptide" evidence="4">
    <location>
        <begin position="1"/>
        <end position="22"/>
    </location>
</feature>
<evidence type="ECO:0000313" key="6">
    <source>
        <dbReference type="EMBL" id="MFC3765321.1"/>
    </source>
</evidence>
<dbReference type="SUPFAM" id="SSF53850">
    <property type="entry name" value="Periplasmic binding protein-like II"/>
    <property type="match status" value="1"/>
</dbReference>
<proteinExistence type="inferred from homology"/>
<keyword evidence="2" id="KW-0813">Transport</keyword>
<comment type="similarity">
    <text evidence="1">Belongs to the bacterial solute-binding protein 5 family.</text>
</comment>
<evidence type="ECO:0000256" key="2">
    <source>
        <dbReference type="ARBA" id="ARBA00022448"/>
    </source>
</evidence>
<dbReference type="PROSITE" id="PS51257">
    <property type="entry name" value="PROKAR_LIPOPROTEIN"/>
    <property type="match status" value="1"/>
</dbReference>
<dbReference type="Gene3D" id="3.10.105.10">
    <property type="entry name" value="Dipeptide-binding Protein, Domain 3"/>
    <property type="match status" value="1"/>
</dbReference>
<reference evidence="7" key="1">
    <citation type="journal article" date="2019" name="Int. J. Syst. Evol. Microbiol.">
        <title>The Global Catalogue of Microorganisms (GCM) 10K type strain sequencing project: providing services to taxonomists for standard genome sequencing and annotation.</title>
        <authorList>
            <consortium name="The Broad Institute Genomics Platform"/>
            <consortium name="The Broad Institute Genome Sequencing Center for Infectious Disease"/>
            <person name="Wu L."/>
            <person name="Ma J."/>
        </authorList>
    </citation>
    <scope>NUCLEOTIDE SEQUENCE [LARGE SCALE GENOMIC DNA]</scope>
    <source>
        <strain evidence="7">CGMCC 4.7241</strain>
    </source>
</reference>
<dbReference type="InterPro" id="IPR039424">
    <property type="entry name" value="SBP_5"/>
</dbReference>
<dbReference type="Pfam" id="PF00496">
    <property type="entry name" value="SBP_bac_5"/>
    <property type="match status" value="1"/>
</dbReference>
<dbReference type="EMBL" id="JBHRZH010000037">
    <property type="protein sequence ID" value="MFC3765321.1"/>
    <property type="molecule type" value="Genomic_DNA"/>
</dbReference>
<dbReference type="Proteomes" id="UP001595699">
    <property type="component" value="Unassembled WGS sequence"/>
</dbReference>
<organism evidence="6 7">
    <name type="scientific">Tenggerimyces flavus</name>
    <dbReference type="NCBI Taxonomy" id="1708749"/>
    <lineage>
        <taxon>Bacteria</taxon>
        <taxon>Bacillati</taxon>
        <taxon>Actinomycetota</taxon>
        <taxon>Actinomycetes</taxon>
        <taxon>Propionibacteriales</taxon>
        <taxon>Nocardioidaceae</taxon>
        <taxon>Tenggerimyces</taxon>
    </lineage>
</organism>
<dbReference type="Gene3D" id="3.40.190.10">
    <property type="entry name" value="Periplasmic binding protein-like II"/>
    <property type="match status" value="1"/>
</dbReference>
<keyword evidence="3 4" id="KW-0732">Signal</keyword>
<feature type="domain" description="Solute-binding protein family 5" evidence="5">
    <location>
        <begin position="67"/>
        <end position="438"/>
    </location>
</feature>
<evidence type="ECO:0000259" key="5">
    <source>
        <dbReference type="Pfam" id="PF00496"/>
    </source>
</evidence>
<feature type="chain" id="PRO_5046831045" evidence="4">
    <location>
        <begin position="23"/>
        <end position="627"/>
    </location>
</feature>
<dbReference type="RefSeq" id="WP_205121294.1">
    <property type="nucleotide sequence ID" value="NZ_JAFBCM010000001.1"/>
</dbReference>
<evidence type="ECO:0000256" key="1">
    <source>
        <dbReference type="ARBA" id="ARBA00005695"/>
    </source>
</evidence>
<accession>A0ABV7YL01</accession>
<gene>
    <name evidence="6" type="ORF">ACFOUW_31105</name>
</gene>
<name>A0ABV7YL01_9ACTN</name>
<protein>
    <submittedName>
        <fullName evidence="6">ABC transporter substrate-binding protein</fullName>
    </submittedName>
</protein>
<sequence>MTRTKLRSAVLGLTMVVLSSLAAACVGDANGNNDKDSPNKEVGTLELVSAEQPAQLPGKVAEGTKFVITVNLKDDIGWSDGTPLTSRDFVGLYDVKWAQQDPVWESLTEVRAPTDTTLVFETRELSPNIMQRLVRWNQPASSSQYGEIYKALGELRAKGTAPDSTEVASVLKNLDGLKPESTIAYGPYVVDPSAVTAQQMTMVKNEHGYNADKLAFERVDVTWGSTQQTVPLLLQNQLDYTTDAFTPTDVQALSANKNIEFIRSPLSTGTGIWFNETIKPFGDKRFRQAIALIIDRKRNAKVALGDAAKPVEHMVGFSDVYVADWLPAEVVSELNPYDRNLDAAESLLTEVGLTRSGDSWSYGGEKYGFEITAPSDFPDFLASAKDVSAQLNEFGFDTHVRGIPAANRPDTIKQGRYKVMLDFGMVSTPSHPASSLNWNMAEGYFGTNNPESTGSKGLAWPWRQTAADGTKVYIPDLLDEAVEGMDVAPQRKAVETLAQIFNDQLPVVPIFERYTTDPIAHGPRVTGWLPKDHPVYKNNQGSDPYVSIQLLEGVLKPVEGGDGTFRTSAPYAQPPNFSWNYYGANSMFSTMTSPSYDIAFPPLFWYSQAKRAYVPSVGKSYSVAEVG</sequence>
<dbReference type="InterPro" id="IPR000914">
    <property type="entry name" value="SBP_5_dom"/>
</dbReference>
<comment type="caution">
    <text evidence="6">The sequence shown here is derived from an EMBL/GenBank/DDBJ whole genome shotgun (WGS) entry which is preliminary data.</text>
</comment>
<dbReference type="PANTHER" id="PTHR30290">
    <property type="entry name" value="PERIPLASMIC BINDING COMPONENT OF ABC TRANSPORTER"/>
    <property type="match status" value="1"/>
</dbReference>
<keyword evidence="7" id="KW-1185">Reference proteome</keyword>
<dbReference type="PANTHER" id="PTHR30290:SF9">
    <property type="entry name" value="OLIGOPEPTIDE-BINDING PROTEIN APPA"/>
    <property type="match status" value="1"/>
</dbReference>
<evidence type="ECO:0000256" key="3">
    <source>
        <dbReference type="ARBA" id="ARBA00022729"/>
    </source>
</evidence>
<evidence type="ECO:0000313" key="7">
    <source>
        <dbReference type="Proteomes" id="UP001595699"/>
    </source>
</evidence>
<evidence type="ECO:0000256" key="4">
    <source>
        <dbReference type="SAM" id="SignalP"/>
    </source>
</evidence>